<accession>A0ABR2K7Z2</accession>
<organism evidence="1 2">
    <name type="scientific">Tritrichomonas musculus</name>
    <dbReference type="NCBI Taxonomy" id="1915356"/>
    <lineage>
        <taxon>Eukaryota</taxon>
        <taxon>Metamonada</taxon>
        <taxon>Parabasalia</taxon>
        <taxon>Tritrichomonadida</taxon>
        <taxon>Tritrichomonadidae</taxon>
        <taxon>Tritrichomonas</taxon>
    </lineage>
</organism>
<dbReference type="Proteomes" id="UP001470230">
    <property type="component" value="Unassembled WGS sequence"/>
</dbReference>
<evidence type="ECO:0000313" key="2">
    <source>
        <dbReference type="Proteomes" id="UP001470230"/>
    </source>
</evidence>
<evidence type="ECO:0000313" key="1">
    <source>
        <dbReference type="EMBL" id="KAK8887234.1"/>
    </source>
</evidence>
<reference evidence="1 2" key="1">
    <citation type="submission" date="2024-04" db="EMBL/GenBank/DDBJ databases">
        <title>Tritrichomonas musculus Genome.</title>
        <authorList>
            <person name="Alves-Ferreira E."/>
            <person name="Grigg M."/>
            <person name="Lorenzi H."/>
            <person name="Galac M."/>
        </authorList>
    </citation>
    <scope>NUCLEOTIDE SEQUENCE [LARGE SCALE GENOMIC DNA]</scope>
    <source>
        <strain evidence="1 2">EAF2021</strain>
    </source>
</reference>
<comment type="caution">
    <text evidence="1">The sequence shown here is derived from an EMBL/GenBank/DDBJ whole genome shotgun (WGS) entry which is preliminary data.</text>
</comment>
<protein>
    <submittedName>
        <fullName evidence="1">Uncharacterized protein</fullName>
    </submittedName>
</protein>
<dbReference type="EMBL" id="JAPFFF010000006">
    <property type="protein sequence ID" value="KAK8887234.1"/>
    <property type="molecule type" value="Genomic_DNA"/>
</dbReference>
<proteinExistence type="predicted"/>
<gene>
    <name evidence="1" type="ORF">M9Y10_038272</name>
</gene>
<name>A0ABR2K7Z2_9EUKA</name>
<keyword evidence="2" id="KW-1185">Reference proteome</keyword>
<sequence length="121" mass="14094">MINSELIETFETFEGKADIKYTPGEESKDVNCKIIVGTIGNNLKNDLMSSPENIRVYIFTETKESRCFEFSPFAQNNNEHYQQSFSHEDSNFRFEQSIVSRNITQSILIKKCDKLNKFFSE</sequence>